<dbReference type="AlphaFoldDB" id="A0A0Q3VHC5"/>
<organism evidence="2 3">
    <name type="scientific">Cytobacillus solani</name>
    <dbReference type="NCBI Taxonomy" id="1637975"/>
    <lineage>
        <taxon>Bacteria</taxon>
        <taxon>Bacillati</taxon>
        <taxon>Bacillota</taxon>
        <taxon>Bacilli</taxon>
        <taxon>Bacillales</taxon>
        <taxon>Bacillaceae</taxon>
        <taxon>Cytobacillus</taxon>
    </lineage>
</organism>
<reference evidence="2 3" key="1">
    <citation type="submission" date="2015-09" db="EMBL/GenBank/DDBJ databases">
        <title>Genome sequencing project for genomic taxonomy and phylogenomics of Bacillus-like bacteria.</title>
        <authorList>
            <person name="Liu B."/>
            <person name="Wang J."/>
            <person name="Zhu Y."/>
            <person name="Liu G."/>
            <person name="Chen Q."/>
            <person name="Chen Z."/>
            <person name="Lan J."/>
            <person name="Che J."/>
            <person name="Ge C."/>
            <person name="Shi H."/>
            <person name="Pan Z."/>
            <person name="Liu X."/>
        </authorList>
    </citation>
    <scope>NUCLEOTIDE SEQUENCE [LARGE SCALE GENOMIC DNA]</scope>
    <source>
        <strain evidence="2 3">FJAT-18043</strain>
    </source>
</reference>
<dbReference type="InterPro" id="IPR025056">
    <property type="entry name" value="DUF3993"/>
</dbReference>
<gene>
    <name evidence="2" type="ORF">AN957_10250</name>
</gene>
<evidence type="ECO:0008006" key="4">
    <source>
        <dbReference type="Google" id="ProtNLM"/>
    </source>
</evidence>
<feature type="chain" id="PRO_5006208540" description="DUF3993 domain-containing protein" evidence="1">
    <location>
        <begin position="26"/>
        <end position="214"/>
    </location>
</feature>
<proteinExistence type="predicted"/>
<comment type="caution">
    <text evidence="2">The sequence shown here is derived from an EMBL/GenBank/DDBJ whole genome shotgun (WGS) entry which is preliminary data.</text>
</comment>
<evidence type="ECO:0000256" key="1">
    <source>
        <dbReference type="SAM" id="SignalP"/>
    </source>
</evidence>
<protein>
    <recommendedName>
        <fullName evidence="4">DUF3993 domain-containing protein</fullName>
    </recommendedName>
</protein>
<feature type="signal peptide" evidence="1">
    <location>
        <begin position="1"/>
        <end position="25"/>
    </location>
</feature>
<dbReference type="EMBL" id="LJIX01000006">
    <property type="protein sequence ID" value="KQL18915.1"/>
    <property type="molecule type" value="Genomic_DNA"/>
</dbReference>
<dbReference type="Proteomes" id="UP000050996">
    <property type="component" value="Unassembled WGS sequence"/>
</dbReference>
<keyword evidence="1" id="KW-0732">Signal</keyword>
<sequence>MKKIFLASITCILLFSFIFPSLSHADSRFSDDKSVLQFLQEAFQAQVSLSEKFQSMEEIQNTLFPYFTEDYTREFLDENLVAENGKYITYGTDFPLYYIPFFSYTAETKVIRSQDHMYIFEFFPETDEGPVGYESHYEGVKLDKADEVWKVAEFLNHDVLTEIIDQSKEDTTPVKMDLVQKSLVKATLQLGLALNPIASFYKYGNSFIVAHLNK</sequence>
<dbReference type="RefSeq" id="WP_056683978.1">
    <property type="nucleotide sequence ID" value="NZ_LJIX01000006.1"/>
</dbReference>
<keyword evidence="3" id="KW-1185">Reference proteome</keyword>
<accession>A0A0Q3VHC5</accession>
<dbReference type="Pfam" id="PF13158">
    <property type="entry name" value="DUF3993"/>
    <property type="match status" value="1"/>
</dbReference>
<evidence type="ECO:0000313" key="2">
    <source>
        <dbReference type="EMBL" id="KQL18915.1"/>
    </source>
</evidence>
<name>A0A0Q3VHC5_9BACI</name>
<evidence type="ECO:0000313" key="3">
    <source>
        <dbReference type="Proteomes" id="UP000050996"/>
    </source>
</evidence>
<dbReference type="PATRIC" id="fig|1637975.4.peg.1835"/>